<protein>
    <submittedName>
        <fullName evidence="2">Uncharacterized protein</fullName>
    </submittedName>
</protein>
<gene>
    <name evidence="2" type="primary">Necator_chrIII.g9149</name>
    <name evidence="2" type="ORF">RB195_008384</name>
</gene>
<keyword evidence="1" id="KW-0812">Transmembrane</keyword>
<evidence type="ECO:0000256" key="1">
    <source>
        <dbReference type="SAM" id="Phobius"/>
    </source>
</evidence>
<dbReference type="Proteomes" id="UP001303046">
    <property type="component" value="Unassembled WGS sequence"/>
</dbReference>
<reference evidence="2 3" key="1">
    <citation type="submission" date="2023-08" db="EMBL/GenBank/DDBJ databases">
        <title>A Necator americanus chromosomal reference genome.</title>
        <authorList>
            <person name="Ilik V."/>
            <person name="Petrzelkova K.J."/>
            <person name="Pardy F."/>
            <person name="Fuh T."/>
            <person name="Niatou-Singa F.S."/>
            <person name="Gouil Q."/>
            <person name="Baker L."/>
            <person name="Ritchie M.E."/>
            <person name="Jex A.R."/>
            <person name="Gazzola D."/>
            <person name="Li H."/>
            <person name="Toshio Fujiwara R."/>
            <person name="Zhan B."/>
            <person name="Aroian R.V."/>
            <person name="Pafco B."/>
            <person name="Schwarz E.M."/>
        </authorList>
    </citation>
    <scope>NUCLEOTIDE SEQUENCE [LARGE SCALE GENOMIC DNA]</scope>
    <source>
        <strain evidence="2 3">Aroian</strain>
        <tissue evidence="2">Whole animal</tissue>
    </source>
</reference>
<organism evidence="2 3">
    <name type="scientific">Necator americanus</name>
    <name type="common">Human hookworm</name>
    <dbReference type="NCBI Taxonomy" id="51031"/>
    <lineage>
        <taxon>Eukaryota</taxon>
        <taxon>Metazoa</taxon>
        <taxon>Ecdysozoa</taxon>
        <taxon>Nematoda</taxon>
        <taxon>Chromadorea</taxon>
        <taxon>Rhabditida</taxon>
        <taxon>Rhabditina</taxon>
        <taxon>Rhabditomorpha</taxon>
        <taxon>Strongyloidea</taxon>
        <taxon>Ancylostomatidae</taxon>
        <taxon>Bunostominae</taxon>
        <taxon>Necator</taxon>
    </lineage>
</organism>
<comment type="caution">
    <text evidence="2">The sequence shown here is derived from an EMBL/GenBank/DDBJ whole genome shotgun (WGS) entry which is preliminary data.</text>
</comment>
<accession>A0ABR1CRR3</accession>
<name>A0ABR1CRR3_NECAM</name>
<sequence length="139" mass="16373">MLSSQEILSVGPPIPLMIDLTLKSRGSFEVRPFSGSFYLSLFLLGDFRRRTRKKKCFFRKFWSIVCFVLFLAGWTYVEGFDKNRYQSCTGWHVFMKTRHCYKGGSEVYHSHSWNALIEPLEARIIKKLRFGSTLIWSKE</sequence>
<evidence type="ECO:0000313" key="3">
    <source>
        <dbReference type="Proteomes" id="UP001303046"/>
    </source>
</evidence>
<proteinExistence type="predicted"/>
<evidence type="ECO:0000313" key="2">
    <source>
        <dbReference type="EMBL" id="KAK6739856.1"/>
    </source>
</evidence>
<dbReference type="EMBL" id="JAVFWL010000003">
    <property type="protein sequence ID" value="KAK6739856.1"/>
    <property type="molecule type" value="Genomic_DNA"/>
</dbReference>
<keyword evidence="1" id="KW-1133">Transmembrane helix</keyword>
<keyword evidence="3" id="KW-1185">Reference proteome</keyword>
<keyword evidence="1" id="KW-0472">Membrane</keyword>
<feature type="transmembrane region" description="Helical" evidence="1">
    <location>
        <begin position="57"/>
        <end position="77"/>
    </location>
</feature>